<dbReference type="AlphaFoldDB" id="A0AAE0IA96"/>
<keyword evidence="2" id="KW-1185">Reference proteome</keyword>
<reference evidence="1" key="2">
    <citation type="submission" date="2023-06" db="EMBL/GenBank/DDBJ databases">
        <authorList>
            <consortium name="Lawrence Berkeley National Laboratory"/>
            <person name="Haridas S."/>
            <person name="Hensen N."/>
            <person name="Bonometti L."/>
            <person name="Westerberg I."/>
            <person name="Brannstrom I.O."/>
            <person name="Guillou S."/>
            <person name="Cros-Aarteil S."/>
            <person name="Calhoun S."/>
            <person name="Kuo A."/>
            <person name="Mondo S."/>
            <person name="Pangilinan J."/>
            <person name="Riley R."/>
            <person name="Labutti K."/>
            <person name="Andreopoulos B."/>
            <person name="Lipzen A."/>
            <person name="Chen C."/>
            <person name="Yanf M."/>
            <person name="Daum C."/>
            <person name="Ng V."/>
            <person name="Clum A."/>
            <person name="Steindorff A."/>
            <person name="Ohm R."/>
            <person name="Martin F."/>
            <person name="Silar P."/>
            <person name="Natvig D."/>
            <person name="Lalanne C."/>
            <person name="Gautier V."/>
            <person name="Ament-Velasquez S.L."/>
            <person name="Kruys A."/>
            <person name="Hutchinson M.I."/>
            <person name="Powell A.J."/>
            <person name="Barry K."/>
            <person name="Miller A.N."/>
            <person name="Grigoriev I.V."/>
            <person name="Debuchy R."/>
            <person name="Gladieux P."/>
            <person name="Thoren M.H."/>
            <person name="Johannesson H."/>
        </authorList>
    </citation>
    <scope>NUCLEOTIDE SEQUENCE</scope>
    <source>
        <strain evidence="1">SMH4131-1</strain>
    </source>
</reference>
<accession>A0AAE0IA96</accession>
<sequence>MQLPGCCIHPIPSIQFWFFFFFNHPSRAAPRTLLPQSRKRSYRLGEASESRLPILANTGRLGSLSFFSETGG</sequence>
<organism evidence="1 2">
    <name type="scientific">Cercophora scortea</name>
    <dbReference type="NCBI Taxonomy" id="314031"/>
    <lineage>
        <taxon>Eukaryota</taxon>
        <taxon>Fungi</taxon>
        <taxon>Dikarya</taxon>
        <taxon>Ascomycota</taxon>
        <taxon>Pezizomycotina</taxon>
        <taxon>Sordariomycetes</taxon>
        <taxon>Sordariomycetidae</taxon>
        <taxon>Sordariales</taxon>
        <taxon>Lasiosphaeriaceae</taxon>
        <taxon>Cercophora</taxon>
    </lineage>
</organism>
<dbReference type="EMBL" id="JAUEPO010000005">
    <property type="protein sequence ID" value="KAK3320982.1"/>
    <property type="molecule type" value="Genomic_DNA"/>
</dbReference>
<reference evidence="1" key="1">
    <citation type="journal article" date="2023" name="Mol. Phylogenet. Evol.">
        <title>Genome-scale phylogeny and comparative genomics of the fungal order Sordariales.</title>
        <authorList>
            <person name="Hensen N."/>
            <person name="Bonometti L."/>
            <person name="Westerberg I."/>
            <person name="Brannstrom I.O."/>
            <person name="Guillou S."/>
            <person name="Cros-Aarteil S."/>
            <person name="Calhoun S."/>
            <person name="Haridas S."/>
            <person name="Kuo A."/>
            <person name="Mondo S."/>
            <person name="Pangilinan J."/>
            <person name="Riley R."/>
            <person name="LaButti K."/>
            <person name="Andreopoulos B."/>
            <person name="Lipzen A."/>
            <person name="Chen C."/>
            <person name="Yan M."/>
            <person name="Daum C."/>
            <person name="Ng V."/>
            <person name="Clum A."/>
            <person name="Steindorff A."/>
            <person name="Ohm R.A."/>
            <person name="Martin F."/>
            <person name="Silar P."/>
            <person name="Natvig D.O."/>
            <person name="Lalanne C."/>
            <person name="Gautier V."/>
            <person name="Ament-Velasquez S.L."/>
            <person name="Kruys A."/>
            <person name="Hutchinson M.I."/>
            <person name="Powell A.J."/>
            <person name="Barry K."/>
            <person name="Miller A.N."/>
            <person name="Grigoriev I.V."/>
            <person name="Debuchy R."/>
            <person name="Gladieux P."/>
            <person name="Hiltunen Thoren M."/>
            <person name="Johannesson H."/>
        </authorList>
    </citation>
    <scope>NUCLEOTIDE SEQUENCE</scope>
    <source>
        <strain evidence="1">SMH4131-1</strain>
    </source>
</reference>
<evidence type="ECO:0000313" key="2">
    <source>
        <dbReference type="Proteomes" id="UP001286456"/>
    </source>
</evidence>
<gene>
    <name evidence="1" type="ORF">B0T19DRAFT_431116</name>
</gene>
<protein>
    <submittedName>
        <fullName evidence="1">Uncharacterized protein</fullName>
    </submittedName>
</protein>
<evidence type="ECO:0000313" key="1">
    <source>
        <dbReference type="EMBL" id="KAK3320982.1"/>
    </source>
</evidence>
<dbReference type="Proteomes" id="UP001286456">
    <property type="component" value="Unassembled WGS sequence"/>
</dbReference>
<proteinExistence type="predicted"/>
<name>A0AAE0IA96_9PEZI</name>
<comment type="caution">
    <text evidence="1">The sequence shown here is derived from an EMBL/GenBank/DDBJ whole genome shotgun (WGS) entry which is preliminary data.</text>
</comment>